<proteinExistence type="predicted"/>
<dbReference type="Proteomes" id="UP000827872">
    <property type="component" value="Linkage Group LG04"/>
</dbReference>
<reference evidence="1" key="1">
    <citation type="submission" date="2021-08" db="EMBL/GenBank/DDBJ databases">
        <title>The first chromosome-level gecko genome reveals the dynamic sex chromosomes of Neotropical dwarf geckos (Sphaerodactylidae: Sphaerodactylus).</title>
        <authorList>
            <person name="Pinto B.J."/>
            <person name="Keating S.E."/>
            <person name="Gamble T."/>
        </authorList>
    </citation>
    <scope>NUCLEOTIDE SEQUENCE</scope>
    <source>
        <strain evidence="1">TG3544</strain>
    </source>
</reference>
<evidence type="ECO:0000313" key="1">
    <source>
        <dbReference type="EMBL" id="KAH8003968.1"/>
    </source>
</evidence>
<accession>A0ACB8FEM6</accession>
<evidence type="ECO:0000313" key="2">
    <source>
        <dbReference type="Proteomes" id="UP000827872"/>
    </source>
</evidence>
<dbReference type="EMBL" id="CM037617">
    <property type="protein sequence ID" value="KAH8003968.1"/>
    <property type="molecule type" value="Genomic_DNA"/>
</dbReference>
<keyword evidence="2" id="KW-1185">Reference proteome</keyword>
<comment type="caution">
    <text evidence="1">The sequence shown here is derived from an EMBL/GenBank/DDBJ whole genome shotgun (WGS) entry which is preliminary data.</text>
</comment>
<protein>
    <submittedName>
        <fullName evidence="1">Uncharacterized protein</fullName>
    </submittedName>
</protein>
<gene>
    <name evidence="1" type="ORF">K3G42_001048</name>
</gene>
<organism evidence="1 2">
    <name type="scientific">Sphaerodactylus townsendi</name>
    <dbReference type="NCBI Taxonomy" id="933632"/>
    <lineage>
        <taxon>Eukaryota</taxon>
        <taxon>Metazoa</taxon>
        <taxon>Chordata</taxon>
        <taxon>Craniata</taxon>
        <taxon>Vertebrata</taxon>
        <taxon>Euteleostomi</taxon>
        <taxon>Lepidosauria</taxon>
        <taxon>Squamata</taxon>
        <taxon>Bifurcata</taxon>
        <taxon>Gekkota</taxon>
        <taxon>Sphaerodactylidae</taxon>
        <taxon>Sphaerodactylus</taxon>
    </lineage>
</organism>
<name>A0ACB8FEM6_9SAUR</name>
<sequence>MAGSCKRIALFGATGMTGSATLAQALEAAQEGSGRDLNRESLSGLAALPAGRRPRPPTPLPLLAALSSRPEGAQDCLSLTVDIIENLMCKLTLL</sequence>